<dbReference type="SUPFAM" id="SSF51735">
    <property type="entry name" value="NAD(P)-binding Rossmann-fold domains"/>
    <property type="match status" value="1"/>
</dbReference>
<organism evidence="4 5">
    <name type="scientific">Thermogemmatispora aurantia</name>
    <dbReference type="NCBI Taxonomy" id="2045279"/>
    <lineage>
        <taxon>Bacteria</taxon>
        <taxon>Bacillati</taxon>
        <taxon>Chloroflexota</taxon>
        <taxon>Ktedonobacteria</taxon>
        <taxon>Thermogemmatisporales</taxon>
        <taxon>Thermogemmatisporaceae</taxon>
        <taxon>Thermogemmatispora</taxon>
    </lineage>
</organism>
<dbReference type="PANTHER" id="PTHR44196:SF1">
    <property type="entry name" value="DEHYDROGENASE_REDUCTASE SDR FAMILY MEMBER 7B"/>
    <property type="match status" value="1"/>
</dbReference>
<evidence type="ECO:0000259" key="3">
    <source>
        <dbReference type="SMART" id="SM00822"/>
    </source>
</evidence>
<dbReference type="PROSITE" id="PS00061">
    <property type="entry name" value="ADH_SHORT"/>
    <property type="match status" value="1"/>
</dbReference>
<keyword evidence="5" id="KW-1185">Reference proteome</keyword>
<dbReference type="EMBL" id="BKZV01000002">
    <property type="protein sequence ID" value="GER83097.1"/>
    <property type="molecule type" value="Genomic_DNA"/>
</dbReference>
<dbReference type="PANTHER" id="PTHR44196">
    <property type="entry name" value="DEHYDROGENASE/REDUCTASE SDR FAMILY MEMBER 7B"/>
    <property type="match status" value="1"/>
</dbReference>
<dbReference type="InterPro" id="IPR057326">
    <property type="entry name" value="KR_dom"/>
</dbReference>
<dbReference type="Proteomes" id="UP000334820">
    <property type="component" value="Unassembled WGS sequence"/>
</dbReference>
<evidence type="ECO:0000313" key="5">
    <source>
        <dbReference type="Proteomes" id="UP000334820"/>
    </source>
</evidence>
<dbReference type="AlphaFoldDB" id="A0A5J4K8V4"/>
<dbReference type="SMART" id="SM00822">
    <property type="entry name" value="PKS_KR"/>
    <property type="match status" value="1"/>
</dbReference>
<evidence type="ECO:0000256" key="1">
    <source>
        <dbReference type="ARBA" id="ARBA00006484"/>
    </source>
</evidence>
<dbReference type="InterPro" id="IPR036291">
    <property type="entry name" value="NAD(P)-bd_dom_sf"/>
</dbReference>
<dbReference type="Pfam" id="PF00106">
    <property type="entry name" value="adh_short"/>
    <property type="match status" value="1"/>
</dbReference>
<comment type="caution">
    <text evidence="4">The sequence shown here is derived from an EMBL/GenBank/DDBJ whole genome shotgun (WGS) entry which is preliminary data.</text>
</comment>
<evidence type="ECO:0000313" key="4">
    <source>
        <dbReference type="EMBL" id="GER83097.1"/>
    </source>
</evidence>
<dbReference type="RefSeq" id="WP_151727907.1">
    <property type="nucleotide sequence ID" value="NZ_BKZV01000002.1"/>
</dbReference>
<proteinExistence type="inferred from homology"/>
<feature type="domain" description="Ketoreductase" evidence="3">
    <location>
        <begin position="9"/>
        <end position="192"/>
    </location>
</feature>
<accession>A0A5J4K8V4</accession>
<dbReference type="CDD" id="cd05233">
    <property type="entry name" value="SDR_c"/>
    <property type="match status" value="1"/>
</dbReference>
<protein>
    <submittedName>
        <fullName evidence="4">Oxidoreductase</fullName>
    </submittedName>
</protein>
<keyword evidence="2" id="KW-0560">Oxidoreductase</keyword>
<dbReference type="InterPro" id="IPR020904">
    <property type="entry name" value="Sc_DH/Rdtase_CS"/>
</dbReference>
<evidence type="ECO:0000256" key="2">
    <source>
        <dbReference type="ARBA" id="ARBA00023002"/>
    </source>
</evidence>
<reference evidence="4 5" key="1">
    <citation type="journal article" date="2019" name="Int. J. Syst. Evol. Microbiol.">
        <title>Thermogemmatispora aurantia sp. nov. and Thermogemmatispora argillosa sp. nov., within the class Ktedonobacteria, and emended description of the genus Thermogemmatispora.</title>
        <authorList>
            <person name="Zheng Y."/>
            <person name="Wang C.M."/>
            <person name="Sakai Y."/>
            <person name="Abe K."/>
            <person name="Yokota A."/>
            <person name="Yabe S."/>
        </authorList>
    </citation>
    <scope>NUCLEOTIDE SEQUENCE [LARGE SCALE GENOMIC DNA]</scope>
    <source>
        <strain evidence="4 5">A1-2</strain>
    </source>
</reference>
<name>A0A5J4K8V4_9CHLR</name>
<dbReference type="Gene3D" id="3.40.50.720">
    <property type="entry name" value="NAD(P)-binding Rossmann-like Domain"/>
    <property type="match status" value="1"/>
</dbReference>
<gene>
    <name evidence="4" type="ORF">KTAU_17340</name>
</gene>
<dbReference type="GO" id="GO:0016020">
    <property type="term" value="C:membrane"/>
    <property type="evidence" value="ECO:0007669"/>
    <property type="project" value="TreeGrafter"/>
</dbReference>
<dbReference type="GO" id="GO:0016491">
    <property type="term" value="F:oxidoreductase activity"/>
    <property type="evidence" value="ECO:0007669"/>
    <property type="project" value="UniProtKB-KW"/>
</dbReference>
<dbReference type="PRINTS" id="PR00081">
    <property type="entry name" value="GDHRDH"/>
</dbReference>
<sequence length="262" mass="28672">MGGSSFQGKVVLVVGATGGIGAALVHQLLAAGARVIAAARSPERLAMLVSETGQSPQLLVCPTDVRDRLQVGHLLAWAWGRVERIDLAIYCAGIEYLGPLTSIDGKELEEMMATNFYGLFFLVQQLLPLMDKQKEKGTIVWVSSPMARLAFPWASVYAASKAAGDALMTGLRRECWRSGLRLLTLYPGPTATRAGQQLPPERLPRWHEQGQKMRAGRCAELLLRAIAAGQRQRAVTMPLRLLFLLERWLPALSERLCAGMPL</sequence>
<dbReference type="InterPro" id="IPR002347">
    <property type="entry name" value="SDR_fam"/>
</dbReference>
<comment type="similarity">
    <text evidence="1">Belongs to the short-chain dehydrogenases/reductases (SDR) family.</text>
</comment>